<accession>A0A0B1Q9E9</accession>
<sequence length="539" mass="57619">MTILLKGGRVLDPAAGRDAVGDVVVADGRIAEGASGTVEAIDCTGLVVMAGGIDIHSHIAGGLVNTARLLLPEFHPAHAPRPAGTPLSQVGWTTWETGTRYAQMGFTMVVEPAMGPSGALHTHLELADIPIIDRAALVVLGNDDFLLSRLRDGASEAEIDDYVAWQVSAAGALGVKCINAGGSAAFKADVRSFGFDDEVPGYGLSSRRIVKALQDSVQRLGIAHPLHVHCNNLGVPGDGEAAAEATMLAAEGVPMHLAHIQFYGYGTDGRRGFSSLARRLADLVNARPELTVDIGQVMFGQTITVSSDELRQFAGRPLARPRKSAIIDGDANGGGAVPMNYRQTDYYNAMQWAIGLELFLMIDDPWRVFFTTDHPNGAPFTTYPDLFALLMSRDLRAEWLNALPPGVRRRSALADLSREYTLPEIAIMTRAAPARLLGLPDRGTLAPGARADIAVYRPGADVAAMFGVAEHVLKDGVPVVRGGRVTATPAGHTMALSRPRDRAMVRRLETFYDEKYGLPLHWFEVEDGALGGDVLEVVP</sequence>
<dbReference type="NCBIfam" id="TIGR03121">
    <property type="entry name" value="one_C_dehyd_A"/>
    <property type="match status" value="1"/>
</dbReference>
<dbReference type="STRING" id="370622.LA66_02460"/>
<proteinExistence type="predicted"/>
<dbReference type="PANTHER" id="PTHR11647:SF1">
    <property type="entry name" value="COLLAPSIN RESPONSE MEDIATOR PROTEIN"/>
    <property type="match status" value="1"/>
</dbReference>
<organism evidence="2 3">
    <name type="scientific">Aureimonas altamirensis</name>
    <dbReference type="NCBI Taxonomy" id="370622"/>
    <lineage>
        <taxon>Bacteria</taxon>
        <taxon>Pseudomonadati</taxon>
        <taxon>Pseudomonadota</taxon>
        <taxon>Alphaproteobacteria</taxon>
        <taxon>Hyphomicrobiales</taxon>
        <taxon>Aurantimonadaceae</taxon>
        <taxon>Aureimonas</taxon>
    </lineage>
</organism>
<dbReference type="Gene3D" id="3.20.20.140">
    <property type="entry name" value="Metal-dependent hydrolases"/>
    <property type="match status" value="2"/>
</dbReference>
<dbReference type="RefSeq" id="WP_039188463.1">
    <property type="nucleotide sequence ID" value="NZ_JRFJ01000001.1"/>
</dbReference>
<comment type="caution">
    <text evidence="2">The sequence shown here is derived from an EMBL/GenBank/DDBJ whole genome shotgun (WGS) entry which is preliminary data.</text>
</comment>
<dbReference type="Proteomes" id="UP000030826">
    <property type="component" value="Unassembled WGS sequence"/>
</dbReference>
<evidence type="ECO:0000313" key="2">
    <source>
        <dbReference type="EMBL" id="KHJ55537.1"/>
    </source>
</evidence>
<dbReference type="AlphaFoldDB" id="A0A0B1Q9E9"/>
<evidence type="ECO:0000259" key="1">
    <source>
        <dbReference type="Pfam" id="PF07969"/>
    </source>
</evidence>
<dbReference type="Pfam" id="PF07969">
    <property type="entry name" value="Amidohydro_3"/>
    <property type="match status" value="1"/>
</dbReference>
<gene>
    <name evidence="2" type="ORF">LA66_02460</name>
</gene>
<protein>
    <submittedName>
        <fullName evidence="2">Formylmethanofuran dehydrogenase</fullName>
    </submittedName>
</protein>
<reference evidence="2 3" key="1">
    <citation type="submission" date="2014-09" db="EMBL/GenBank/DDBJ databases">
        <title>Isolation and characterization of Aurantimonas altamirensis ON-56566 from clinical sample following a dog bite.</title>
        <authorList>
            <person name="Eshaghi A."/>
            <person name="Li A."/>
            <person name="Shahinas D."/>
            <person name="Bahn P."/>
            <person name="Kus J.V."/>
            <person name="Patel S.N."/>
        </authorList>
    </citation>
    <scope>NUCLEOTIDE SEQUENCE [LARGE SCALE GENOMIC DNA]</scope>
    <source>
        <strain evidence="2 3">ON-56566</strain>
    </source>
</reference>
<dbReference type="Gene3D" id="2.30.40.10">
    <property type="entry name" value="Urease, subunit C, domain 1"/>
    <property type="match status" value="1"/>
</dbReference>
<dbReference type="GO" id="GO:0016810">
    <property type="term" value="F:hydrolase activity, acting on carbon-nitrogen (but not peptide) bonds"/>
    <property type="evidence" value="ECO:0007669"/>
    <property type="project" value="InterPro"/>
</dbReference>
<name>A0A0B1Q9E9_9HYPH</name>
<dbReference type="EMBL" id="JRFJ01000001">
    <property type="protein sequence ID" value="KHJ55537.1"/>
    <property type="molecule type" value="Genomic_DNA"/>
</dbReference>
<evidence type="ECO:0000313" key="3">
    <source>
        <dbReference type="Proteomes" id="UP000030826"/>
    </source>
</evidence>
<dbReference type="SUPFAM" id="SSF51556">
    <property type="entry name" value="Metallo-dependent hydrolases"/>
    <property type="match status" value="1"/>
</dbReference>
<feature type="domain" description="Amidohydrolase 3" evidence="1">
    <location>
        <begin position="39"/>
        <end position="480"/>
    </location>
</feature>
<dbReference type="InterPro" id="IPR011059">
    <property type="entry name" value="Metal-dep_hydrolase_composite"/>
</dbReference>
<dbReference type="OrthoDB" id="9807210at2"/>
<dbReference type="InterPro" id="IPR012027">
    <property type="entry name" value="Formylmethanofuran_DH_asu"/>
</dbReference>
<dbReference type="InterPro" id="IPR050378">
    <property type="entry name" value="Metallo-dep_Hydrolases_sf"/>
</dbReference>
<dbReference type="InterPro" id="IPR032466">
    <property type="entry name" value="Metal_Hydrolase"/>
</dbReference>
<dbReference type="SUPFAM" id="SSF51338">
    <property type="entry name" value="Composite domain of metallo-dependent hydrolases"/>
    <property type="match status" value="2"/>
</dbReference>
<dbReference type="PANTHER" id="PTHR11647">
    <property type="entry name" value="HYDRANTOINASE/DIHYDROPYRIMIDINASE FAMILY MEMBER"/>
    <property type="match status" value="1"/>
</dbReference>
<dbReference type="InterPro" id="IPR013108">
    <property type="entry name" value="Amidohydro_3"/>
</dbReference>